<feature type="compositionally biased region" description="Basic and acidic residues" evidence="2">
    <location>
        <begin position="127"/>
        <end position="153"/>
    </location>
</feature>
<reference evidence="4" key="1">
    <citation type="submission" date="2020-03" db="EMBL/GenBank/DDBJ databases">
        <title>Hybrid Assembly of Korean Phytophthora infestans isolates.</title>
        <authorList>
            <person name="Prokchorchik M."/>
            <person name="Lee Y."/>
            <person name="Seo J."/>
            <person name="Cho J.-H."/>
            <person name="Park Y.-E."/>
            <person name="Jang D.-C."/>
            <person name="Im J.-S."/>
            <person name="Choi J.-G."/>
            <person name="Park H.-J."/>
            <person name="Lee G.-B."/>
            <person name="Lee Y.-G."/>
            <person name="Hong S.-Y."/>
            <person name="Cho K."/>
            <person name="Sohn K.H."/>
        </authorList>
    </citation>
    <scope>NUCLEOTIDE SEQUENCE</scope>
    <source>
        <strain evidence="4">KR_2_A2</strain>
    </source>
</reference>
<dbReference type="SUPFAM" id="SSF46689">
    <property type="entry name" value="Homeodomain-like"/>
    <property type="match status" value="1"/>
</dbReference>
<dbReference type="InterPro" id="IPR006600">
    <property type="entry name" value="HTH_CenpB_DNA-bd_dom"/>
</dbReference>
<proteinExistence type="predicted"/>
<dbReference type="Proteomes" id="UP000704712">
    <property type="component" value="Unassembled WGS sequence"/>
</dbReference>
<keyword evidence="1 4" id="KW-0238">DNA-binding</keyword>
<sequence>MPRKETTDAAAADSPARRRGPKPLLSMETEVQVAHWVLAKQSAGQRVSRDDVIAQAQEMLRQNKNSSQDQKPSQTVGMGWCNRFIARHPELSLRSGSAAAVQNAAPATNEDSTVKFAINDATLPVLEQKEENSDDPEATKQSEATHDAEEGPAKTRKYNRKHMDAAVEMYLAGRPMSEVTQRFPLLHQRTIRRRVLRVQRGEVDKRRGPRPLLEGEPEQELVTWILAMQSQGTTVTKKDILARANEYYYALTGETGEKLKDGWLRRFKERHPVLSGRAPETVRKEENFGTEEEKVAFKEENDSTDVQELLSAVEEKRLKRESVAEDLTLPKRLKTEGNVSTCSSDNTRLGSIFPGRQQSDKDESMAKLDAIMESNKRLEAMQRQQLEMLQQLCASNNMLTSISLGKRNIYDK</sequence>
<dbReference type="Gene3D" id="1.10.10.60">
    <property type="entry name" value="Homeodomain-like"/>
    <property type="match status" value="1"/>
</dbReference>
<protein>
    <submittedName>
        <fullName evidence="4">Tc5 transposase DNA-binding domain</fullName>
    </submittedName>
</protein>
<evidence type="ECO:0000313" key="5">
    <source>
        <dbReference type="Proteomes" id="UP000704712"/>
    </source>
</evidence>
<feature type="domain" description="HTH CENPB-type" evidence="3">
    <location>
        <begin position="205"/>
        <end position="277"/>
    </location>
</feature>
<evidence type="ECO:0000259" key="3">
    <source>
        <dbReference type="PROSITE" id="PS51253"/>
    </source>
</evidence>
<feature type="region of interest" description="Disordered" evidence="2">
    <location>
        <begin position="1"/>
        <end position="24"/>
    </location>
</feature>
<feature type="region of interest" description="Disordered" evidence="2">
    <location>
        <begin position="125"/>
        <end position="159"/>
    </location>
</feature>
<feature type="region of interest" description="Disordered" evidence="2">
    <location>
        <begin position="336"/>
        <end position="362"/>
    </location>
</feature>
<name>A0A8S9TLD9_PHYIN</name>
<dbReference type="GO" id="GO:0005634">
    <property type="term" value="C:nucleus"/>
    <property type="evidence" value="ECO:0007669"/>
    <property type="project" value="TreeGrafter"/>
</dbReference>
<evidence type="ECO:0000256" key="2">
    <source>
        <dbReference type="SAM" id="MobiDB-lite"/>
    </source>
</evidence>
<dbReference type="InterPro" id="IPR050863">
    <property type="entry name" value="CenT-Element_Derived"/>
</dbReference>
<dbReference type="InterPro" id="IPR009057">
    <property type="entry name" value="Homeodomain-like_sf"/>
</dbReference>
<evidence type="ECO:0000256" key="1">
    <source>
        <dbReference type="ARBA" id="ARBA00023125"/>
    </source>
</evidence>
<dbReference type="Pfam" id="PF03221">
    <property type="entry name" value="HTH_Tnp_Tc5"/>
    <property type="match status" value="2"/>
</dbReference>
<accession>A0A8S9TLD9</accession>
<gene>
    <name evidence="4" type="ORF">GN958_ATG21611</name>
</gene>
<dbReference type="PANTHER" id="PTHR19303">
    <property type="entry name" value="TRANSPOSON"/>
    <property type="match status" value="1"/>
</dbReference>
<evidence type="ECO:0000313" key="4">
    <source>
        <dbReference type="EMBL" id="KAF4129181.1"/>
    </source>
</evidence>
<feature type="domain" description="HTH CENPB-type" evidence="3">
    <location>
        <begin position="17"/>
        <end position="94"/>
    </location>
</feature>
<feature type="compositionally biased region" description="Polar residues" evidence="2">
    <location>
        <begin position="337"/>
        <end position="349"/>
    </location>
</feature>
<dbReference type="AlphaFoldDB" id="A0A8S9TLD9"/>
<dbReference type="GO" id="GO:0003677">
    <property type="term" value="F:DNA binding"/>
    <property type="evidence" value="ECO:0007669"/>
    <property type="project" value="UniProtKB-KW"/>
</dbReference>
<comment type="caution">
    <text evidence="4">The sequence shown here is derived from an EMBL/GenBank/DDBJ whole genome shotgun (WGS) entry which is preliminary data.</text>
</comment>
<organism evidence="4 5">
    <name type="scientific">Phytophthora infestans</name>
    <name type="common">Potato late blight agent</name>
    <name type="synonym">Botrytis infestans</name>
    <dbReference type="NCBI Taxonomy" id="4787"/>
    <lineage>
        <taxon>Eukaryota</taxon>
        <taxon>Sar</taxon>
        <taxon>Stramenopiles</taxon>
        <taxon>Oomycota</taxon>
        <taxon>Peronosporomycetes</taxon>
        <taxon>Peronosporales</taxon>
        <taxon>Peronosporaceae</taxon>
        <taxon>Phytophthora</taxon>
    </lineage>
</organism>
<dbReference type="EMBL" id="JAACNO010002979">
    <property type="protein sequence ID" value="KAF4129181.1"/>
    <property type="molecule type" value="Genomic_DNA"/>
</dbReference>
<dbReference type="PROSITE" id="PS51253">
    <property type="entry name" value="HTH_CENPB"/>
    <property type="match status" value="2"/>
</dbReference>
<dbReference type="SMART" id="SM00674">
    <property type="entry name" value="CENPB"/>
    <property type="match status" value="2"/>
</dbReference>